<dbReference type="GO" id="GO:0055085">
    <property type="term" value="P:transmembrane transport"/>
    <property type="evidence" value="ECO:0007669"/>
    <property type="project" value="InterPro"/>
</dbReference>
<evidence type="ECO:0000256" key="7">
    <source>
        <dbReference type="RuleBase" id="RU363032"/>
    </source>
</evidence>
<protein>
    <submittedName>
        <fullName evidence="9">Sugar ABC transporter permease</fullName>
    </submittedName>
</protein>
<evidence type="ECO:0000256" key="4">
    <source>
        <dbReference type="ARBA" id="ARBA00022692"/>
    </source>
</evidence>
<accession>A0A2N3LGN5</accession>
<dbReference type="Pfam" id="PF00528">
    <property type="entry name" value="BPD_transp_1"/>
    <property type="match status" value="1"/>
</dbReference>
<evidence type="ECO:0000313" key="9">
    <source>
        <dbReference type="EMBL" id="PKR83683.1"/>
    </source>
</evidence>
<evidence type="ECO:0000259" key="8">
    <source>
        <dbReference type="PROSITE" id="PS50928"/>
    </source>
</evidence>
<dbReference type="InterPro" id="IPR000515">
    <property type="entry name" value="MetI-like"/>
</dbReference>
<comment type="similarity">
    <text evidence="7">Belongs to the binding-protein-dependent transport system permease family.</text>
</comment>
<dbReference type="PROSITE" id="PS50928">
    <property type="entry name" value="ABC_TM1"/>
    <property type="match status" value="1"/>
</dbReference>
<evidence type="ECO:0000256" key="6">
    <source>
        <dbReference type="ARBA" id="ARBA00023136"/>
    </source>
</evidence>
<proteinExistence type="inferred from homology"/>
<dbReference type="Proteomes" id="UP000233440">
    <property type="component" value="Unassembled WGS sequence"/>
</dbReference>
<gene>
    <name evidence="9" type="ORF">CWO92_18015</name>
</gene>
<evidence type="ECO:0000256" key="3">
    <source>
        <dbReference type="ARBA" id="ARBA00022475"/>
    </source>
</evidence>
<feature type="transmembrane region" description="Helical" evidence="7">
    <location>
        <begin position="157"/>
        <end position="176"/>
    </location>
</feature>
<dbReference type="RefSeq" id="WP_101355603.1">
    <property type="nucleotide sequence ID" value="NZ_PIQO01000016.1"/>
</dbReference>
<feature type="transmembrane region" description="Helical" evidence="7">
    <location>
        <begin position="93"/>
        <end position="114"/>
    </location>
</feature>
<dbReference type="SUPFAM" id="SSF161098">
    <property type="entry name" value="MetI-like"/>
    <property type="match status" value="1"/>
</dbReference>
<reference evidence="9 10" key="1">
    <citation type="submission" date="2017-11" db="EMBL/GenBank/DDBJ databases">
        <title>Bacillus camelliae sp. nov., isolated from pu'er tea.</title>
        <authorList>
            <person name="Niu L."/>
        </authorList>
    </citation>
    <scope>NUCLEOTIDE SEQUENCE [LARGE SCALE GENOMIC DNA]</scope>
    <source>
        <strain evidence="9 10">7578-1</strain>
    </source>
</reference>
<keyword evidence="2 7" id="KW-0813">Transport</keyword>
<organism evidence="9 10">
    <name type="scientific">Heyndrickxia camelliae</name>
    <dbReference type="NCBI Taxonomy" id="1707093"/>
    <lineage>
        <taxon>Bacteria</taxon>
        <taxon>Bacillati</taxon>
        <taxon>Bacillota</taxon>
        <taxon>Bacilli</taxon>
        <taxon>Bacillales</taxon>
        <taxon>Bacillaceae</taxon>
        <taxon>Heyndrickxia</taxon>
    </lineage>
</organism>
<feature type="transmembrane region" description="Helical" evidence="7">
    <location>
        <begin position="204"/>
        <end position="225"/>
    </location>
</feature>
<feature type="transmembrane region" description="Helical" evidence="7">
    <location>
        <begin position="258"/>
        <end position="279"/>
    </location>
</feature>
<evidence type="ECO:0000256" key="1">
    <source>
        <dbReference type="ARBA" id="ARBA00004651"/>
    </source>
</evidence>
<comment type="caution">
    <text evidence="9">The sequence shown here is derived from an EMBL/GenBank/DDBJ whole genome shotgun (WGS) entry which is preliminary data.</text>
</comment>
<dbReference type="CDD" id="cd06261">
    <property type="entry name" value="TM_PBP2"/>
    <property type="match status" value="1"/>
</dbReference>
<dbReference type="EMBL" id="PIQO01000016">
    <property type="protein sequence ID" value="PKR83683.1"/>
    <property type="molecule type" value="Genomic_DNA"/>
</dbReference>
<dbReference type="AlphaFoldDB" id="A0A2N3LGN5"/>
<evidence type="ECO:0000256" key="2">
    <source>
        <dbReference type="ARBA" id="ARBA00022448"/>
    </source>
</evidence>
<keyword evidence="10" id="KW-1185">Reference proteome</keyword>
<dbReference type="InterPro" id="IPR035906">
    <property type="entry name" value="MetI-like_sf"/>
</dbReference>
<dbReference type="GO" id="GO:0005886">
    <property type="term" value="C:plasma membrane"/>
    <property type="evidence" value="ECO:0007669"/>
    <property type="project" value="UniProtKB-SubCell"/>
</dbReference>
<comment type="subcellular location">
    <subcellularLocation>
        <location evidence="1 7">Cell membrane</location>
        <topology evidence="1 7">Multi-pass membrane protein</topology>
    </subcellularLocation>
</comment>
<dbReference type="Gene3D" id="1.10.3720.10">
    <property type="entry name" value="MetI-like"/>
    <property type="match status" value="1"/>
</dbReference>
<keyword evidence="4 7" id="KW-0812">Transmembrane</keyword>
<feature type="domain" description="ABC transmembrane type-1" evidence="8">
    <location>
        <begin position="89"/>
        <end position="279"/>
    </location>
</feature>
<feature type="transmembrane region" description="Helical" evidence="7">
    <location>
        <begin position="31"/>
        <end position="53"/>
    </location>
</feature>
<dbReference type="PANTHER" id="PTHR43744:SF3">
    <property type="entry name" value="LACTOSE TRANSPORT SYSTEM PERMEASE PROTEIN LACG"/>
    <property type="match status" value="1"/>
</dbReference>
<name>A0A2N3LGN5_9BACI</name>
<sequence length="292" mass="32277">MQVQNTVVESKTATTPATVYIKKWLGFLIKYGSLIIGALVAIIPVLVVFIGSFKSRDEFMKSGVLALPKHFTFENYVTAFVDGQMLTGFKNTIFIFVVSIIGKLLLGTMIAYVLNRFDFKLKKGIMALFLIATLIPAITTQVATFQIVNGLGLFNKIWSIIVLNLGTDVISVYIFLQYLEGISVSLDEAAILEGASYFQIYRKIILPLLKAPMITVLIISGVGIYNDFYNPFLYMPDPALKVISTALFAFKGPYGTNWPVILAGVIIVILPILIVFLVLQKYIYNGVSGSVK</sequence>
<keyword evidence="5 7" id="KW-1133">Transmembrane helix</keyword>
<evidence type="ECO:0000313" key="10">
    <source>
        <dbReference type="Proteomes" id="UP000233440"/>
    </source>
</evidence>
<dbReference type="OrthoDB" id="187395at2"/>
<keyword evidence="3" id="KW-1003">Cell membrane</keyword>
<evidence type="ECO:0000256" key="5">
    <source>
        <dbReference type="ARBA" id="ARBA00022989"/>
    </source>
</evidence>
<dbReference type="PANTHER" id="PTHR43744">
    <property type="entry name" value="ABC TRANSPORTER PERMEASE PROTEIN MG189-RELATED-RELATED"/>
    <property type="match status" value="1"/>
</dbReference>
<keyword evidence="6 7" id="KW-0472">Membrane</keyword>
<feature type="transmembrane region" description="Helical" evidence="7">
    <location>
        <begin position="126"/>
        <end position="145"/>
    </location>
</feature>